<dbReference type="Pfam" id="PF00899">
    <property type="entry name" value="ThiF"/>
    <property type="match status" value="1"/>
</dbReference>
<dbReference type="InterPro" id="IPR000594">
    <property type="entry name" value="ThiF_NAD_FAD-bd"/>
</dbReference>
<dbReference type="EMBL" id="CABDVU010000001">
    <property type="protein sequence ID" value="VTN15247.1"/>
    <property type="molecule type" value="Genomic_DNA"/>
</dbReference>
<dbReference type="EC" id="2.7.7.80" evidence="2"/>
<evidence type="ECO:0000259" key="1">
    <source>
        <dbReference type="Pfam" id="PF00899"/>
    </source>
</evidence>
<feature type="domain" description="THIF-type NAD/FAD binding fold" evidence="1">
    <location>
        <begin position="19"/>
        <end position="49"/>
    </location>
</feature>
<name>A0A4U9DAT7_RAOTE</name>
<dbReference type="GO" id="GO:0008641">
    <property type="term" value="F:ubiquitin-like modifier activating enzyme activity"/>
    <property type="evidence" value="ECO:0007669"/>
    <property type="project" value="InterPro"/>
</dbReference>
<protein>
    <submittedName>
        <fullName evidence="2">Molybdopterin-synthase adenylyltransferase</fullName>
        <ecNumber evidence="2">2.7.7.80</ecNumber>
    </submittedName>
</protein>
<evidence type="ECO:0000313" key="3">
    <source>
        <dbReference type="Proteomes" id="UP000339249"/>
    </source>
</evidence>
<dbReference type="Gene3D" id="3.40.50.720">
    <property type="entry name" value="NAD(P)-binding Rossmann-like Domain"/>
    <property type="match status" value="1"/>
</dbReference>
<dbReference type="InterPro" id="IPR035985">
    <property type="entry name" value="Ubiquitin-activating_enz"/>
</dbReference>
<accession>A0A4U9DAT7</accession>
<reference evidence="2 3" key="1">
    <citation type="submission" date="2019-04" db="EMBL/GenBank/DDBJ databases">
        <authorList>
            <consortium name="Pathogen Informatics"/>
        </authorList>
    </citation>
    <scope>NUCLEOTIDE SEQUENCE [LARGE SCALE GENOMIC DNA]</scope>
    <source>
        <strain evidence="2 3">NCTC9185</strain>
    </source>
</reference>
<dbReference type="AlphaFoldDB" id="A0A4U9DAT7"/>
<dbReference type="Proteomes" id="UP000339249">
    <property type="component" value="Unassembled WGS sequence"/>
</dbReference>
<keyword evidence="2" id="KW-0808">Transferase</keyword>
<proteinExistence type="predicted"/>
<organism evidence="2 3">
    <name type="scientific">Raoultella terrigena</name>
    <name type="common">Klebsiella terrigena</name>
    <dbReference type="NCBI Taxonomy" id="577"/>
    <lineage>
        <taxon>Bacteria</taxon>
        <taxon>Pseudomonadati</taxon>
        <taxon>Pseudomonadota</taxon>
        <taxon>Gammaproteobacteria</taxon>
        <taxon>Enterobacterales</taxon>
        <taxon>Enterobacteriaceae</taxon>
        <taxon>Klebsiella/Raoultella group</taxon>
        <taxon>Raoultella</taxon>
    </lineage>
</organism>
<gene>
    <name evidence="2" type="primary">moeB</name>
    <name evidence="2" type="ORF">NCTC9185_07332</name>
</gene>
<evidence type="ECO:0000313" key="2">
    <source>
        <dbReference type="EMBL" id="VTN15247.1"/>
    </source>
</evidence>
<dbReference type="SUPFAM" id="SSF69572">
    <property type="entry name" value="Activating enzymes of the ubiquitin-like proteins"/>
    <property type="match status" value="1"/>
</dbReference>
<keyword evidence="2" id="KW-0548">Nucleotidyltransferase</keyword>
<sequence>MLVVGSAGWAALPPVSGGGGVGALTLLDFDSVSLSNLQRQTLHSDATIGFAEGGLRPRLAGAKSTLTCAHPA</sequence>
<dbReference type="GO" id="GO:0061605">
    <property type="term" value="F:molybdopterin-synthase adenylyltransferase activity"/>
    <property type="evidence" value="ECO:0007669"/>
    <property type="project" value="UniProtKB-EC"/>
</dbReference>